<dbReference type="PANTHER" id="PTHR12121:SF36">
    <property type="entry name" value="ENDONUCLEASE_EXONUCLEASE_PHOSPHATASE DOMAIN-CONTAINING PROTEIN"/>
    <property type="match status" value="1"/>
</dbReference>
<dbReference type="PATRIC" id="fig|1423792.3.peg.454"/>
<dbReference type="GO" id="GO:0000175">
    <property type="term" value="F:3'-5'-RNA exonuclease activity"/>
    <property type="evidence" value="ECO:0007669"/>
    <property type="project" value="TreeGrafter"/>
</dbReference>
<dbReference type="AlphaFoldDB" id="A0A0R1NA63"/>
<keyword evidence="3" id="KW-1185">Reference proteome</keyword>
<comment type="caution">
    <text evidence="2">The sequence shown here is derived from an EMBL/GenBank/DDBJ whole genome shotgun (WGS) entry which is preliminary data.</text>
</comment>
<dbReference type="EMBL" id="AZEC01000001">
    <property type="protein sequence ID" value="KRL14789.1"/>
    <property type="molecule type" value="Genomic_DNA"/>
</dbReference>
<organism evidence="2 3">
    <name type="scientific">Schleiferilactobacillus perolens DSM 12744</name>
    <dbReference type="NCBI Taxonomy" id="1423792"/>
    <lineage>
        <taxon>Bacteria</taxon>
        <taxon>Bacillati</taxon>
        <taxon>Bacillota</taxon>
        <taxon>Bacilli</taxon>
        <taxon>Lactobacillales</taxon>
        <taxon>Lactobacillaceae</taxon>
        <taxon>Schleiferilactobacillus</taxon>
    </lineage>
</organism>
<dbReference type="InterPro" id="IPR050410">
    <property type="entry name" value="CCR4/nocturin_mRNA_transcr"/>
</dbReference>
<dbReference type="Proteomes" id="UP000051330">
    <property type="component" value="Unassembled WGS sequence"/>
</dbReference>
<dbReference type="CDD" id="cd09083">
    <property type="entry name" value="EEP-1"/>
    <property type="match status" value="1"/>
</dbReference>
<gene>
    <name evidence="2" type="ORF">FD09_GL000450</name>
</gene>
<evidence type="ECO:0000313" key="3">
    <source>
        <dbReference type="Proteomes" id="UP000051330"/>
    </source>
</evidence>
<accession>A0A0R1NA63</accession>
<dbReference type="PANTHER" id="PTHR12121">
    <property type="entry name" value="CARBON CATABOLITE REPRESSOR PROTEIN 4"/>
    <property type="match status" value="1"/>
</dbReference>
<protein>
    <recommendedName>
        <fullName evidence="1">Endonuclease/exonuclease/phosphatase domain-containing protein</fullName>
    </recommendedName>
</protein>
<dbReference type="STRING" id="1423792.FD09_GL000450"/>
<proteinExistence type="predicted"/>
<feature type="domain" description="Endonuclease/exonuclease/phosphatase" evidence="1">
    <location>
        <begin position="15"/>
        <end position="259"/>
    </location>
</feature>
<dbReference type="InterPro" id="IPR036691">
    <property type="entry name" value="Endo/exonu/phosph_ase_sf"/>
</dbReference>
<dbReference type="InterPro" id="IPR005135">
    <property type="entry name" value="Endo/exonuclease/phosphatase"/>
</dbReference>
<sequence length="269" mass="30474">MDIAEKEGRKMQITTYNIRLDTPDDGEWRWAQRKGHVLANIKRLDPDILTVEEAEPWQYADLQTIAGYRSFAIPRENTVDKGEAAGLFFKKAQFDALTEGHAWVSETPDEPSIYPGAATYRIFQWAKLRDKKGGQEFILVTCHLDHISVAAREYGVNQILTTFANEIKTMPVIVTGDFNMVPTDEAYHTMVQTLQDAALIADKRPDPTPGTWQVSEPPTYLPGQDAHRLDYFFVNDRVHVQSYAVDTTLSPIGKYASDHFPVTIEVDLK</sequence>
<name>A0A0R1NA63_9LACO</name>
<reference evidence="2 3" key="1">
    <citation type="journal article" date="2015" name="Genome Announc.">
        <title>Expanding the biotechnology potential of lactobacilli through comparative genomics of 213 strains and associated genera.</title>
        <authorList>
            <person name="Sun Z."/>
            <person name="Harris H.M."/>
            <person name="McCann A."/>
            <person name="Guo C."/>
            <person name="Argimon S."/>
            <person name="Zhang W."/>
            <person name="Yang X."/>
            <person name="Jeffery I.B."/>
            <person name="Cooney J.C."/>
            <person name="Kagawa T.F."/>
            <person name="Liu W."/>
            <person name="Song Y."/>
            <person name="Salvetti E."/>
            <person name="Wrobel A."/>
            <person name="Rasinkangas P."/>
            <person name="Parkhill J."/>
            <person name="Rea M.C."/>
            <person name="O'Sullivan O."/>
            <person name="Ritari J."/>
            <person name="Douillard F.P."/>
            <person name="Paul Ross R."/>
            <person name="Yang R."/>
            <person name="Briner A.E."/>
            <person name="Felis G.E."/>
            <person name="de Vos W.M."/>
            <person name="Barrangou R."/>
            <person name="Klaenhammer T.R."/>
            <person name="Caufield P.W."/>
            <person name="Cui Y."/>
            <person name="Zhang H."/>
            <person name="O'Toole P.W."/>
        </authorList>
    </citation>
    <scope>NUCLEOTIDE SEQUENCE [LARGE SCALE GENOMIC DNA]</scope>
    <source>
        <strain evidence="2 3">DSM 12744</strain>
    </source>
</reference>
<evidence type="ECO:0000313" key="2">
    <source>
        <dbReference type="EMBL" id="KRL14789.1"/>
    </source>
</evidence>
<dbReference type="SUPFAM" id="SSF56219">
    <property type="entry name" value="DNase I-like"/>
    <property type="match status" value="1"/>
</dbReference>
<dbReference type="Pfam" id="PF03372">
    <property type="entry name" value="Exo_endo_phos"/>
    <property type="match status" value="1"/>
</dbReference>
<evidence type="ECO:0000259" key="1">
    <source>
        <dbReference type="Pfam" id="PF03372"/>
    </source>
</evidence>
<dbReference type="Gene3D" id="3.60.10.10">
    <property type="entry name" value="Endonuclease/exonuclease/phosphatase"/>
    <property type="match status" value="1"/>
</dbReference>